<dbReference type="PANTHER" id="PTHR32093:SF124">
    <property type="entry name" value="POLLEN-SPECIFIC LEUCINE-RICH REPEAT EXTENSIN-LIKE PROTEIN 1"/>
    <property type="match status" value="1"/>
</dbReference>
<dbReference type="Pfam" id="PF00560">
    <property type="entry name" value="LRR_1"/>
    <property type="match status" value="1"/>
</dbReference>
<evidence type="ECO:0000256" key="8">
    <source>
        <dbReference type="ARBA" id="ARBA00023278"/>
    </source>
</evidence>
<evidence type="ECO:0000256" key="1">
    <source>
        <dbReference type="ARBA" id="ARBA00004191"/>
    </source>
</evidence>
<evidence type="ECO:0000256" key="11">
    <source>
        <dbReference type="SAM" id="MobiDB-lite"/>
    </source>
</evidence>
<evidence type="ECO:0000256" key="12">
    <source>
        <dbReference type="SAM" id="SignalP"/>
    </source>
</evidence>
<name>A0A0K9NWK5_ZOSMR</name>
<dbReference type="FunFam" id="3.80.10.10:FF:000224">
    <property type="entry name" value="Leucine-rich repeat extensin-like protein 1"/>
    <property type="match status" value="1"/>
</dbReference>
<dbReference type="AlphaFoldDB" id="A0A0K9NWK5"/>
<evidence type="ECO:0000313" key="14">
    <source>
        <dbReference type="EMBL" id="KMZ61134.1"/>
    </source>
</evidence>
<dbReference type="OrthoDB" id="676979at2759"/>
<accession>A0A0K9NWK5</accession>
<keyword evidence="15" id="KW-1185">Reference proteome</keyword>
<dbReference type="InterPro" id="IPR013210">
    <property type="entry name" value="LRR_N_plant-typ"/>
</dbReference>
<keyword evidence="2" id="KW-0134">Cell wall</keyword>
<evidence type="ECO:0000259" key="13">
    <source>
        <dbReference type="Pfam" id="PF08263"/>
    </source>
</evidence>
<dbReference type="STRING" id="29655.A0A0K9NWK5"/>
<comment type="caution">
    <text evidence="14">The sequence shown here is derived from an EMBL/GenBank/DDBJ whole genome shotgun (WGS) entry which is preliminary data.</text>
</comment>
<dbReference type="Proteomes" id="UP000036987">
    <property type="component" value="Unassembled WGS sequence"/>
</dbReference>
<feature type="chain" id="PRO_5005527416" description="Cell wall hydroxyproline-rich glycoprotein" evidence="12">
    <location>
        <begin position="17"/>
        <end position="427"/>
    </location>
</feature>
<comment type="subcellular location">
    <subcellularLocation>
        <location evidence="1">Secreted</location>
        <location evidence="1">Cell wall</location>
    </subcellularLocation>
</comment>
<feature type="region of interest" description="Disordered" evidence="11">
    <location>
        <begin position="405"/>
        <end position="427"/>
    </location>
</feature>
<keyword evidence="14" id="KW-0808">Transferase</keyword>
<sequence>MLSELFIIFFVFFSSSFPCAISHIQASFGISGGFSNENGKVKGGFNFNASMVFGNTRLEHSFKALSAWKKSIIHDPFHMTANWDGPDVCSYNGVFCAKALDDPNIDVVGGLDLTGGEIAGELPKELGMLNDTALIHINSNKFTGNLPSSLTGLSMLREVDLSNNNFTGPFPMDLLNLPGLKYLDLRYNNFHGEIPKEVFEKDLDALFLNDNQFSGSLPKNIGKSKVSVAVLANNELSGCIPSSIGEMSSTLNEFILSNNKISGCLPEEIGSLREATVFDVSFNSLIGSLPESMSRLSNIEEIRISNNNLTGNVTSGLCELPKLWNFSFSDNYFSDEDSKCDSSEKTYDDRNNCIPSRPEQKSEDECSEASKQPVDCAKMCCPGKFHSGRQRSGDFKWSFSGNVTIGHDNSDRSNKLEREESSTGVWY</sequence>
<dbReference type="InterPro" id="IPR001611">
    <property type="entry name" value="Leu-rich_rpt"/>
</dbReference>
<keyword evidence="8" id="KW-0379">Hydroxylation</keyword>
<evidence type="ECO:0000256" key="10">
    <source>
        <dbReference type="ARBA" id="ARBA00041871"/>
    </source>
</evidence>
<dbReference type="OMA" id="PCAISHI"/>
<reference evidence="15" key="1">
    <citation type="journal article" date="2016" name="Nature">
        <title>The genome of the seagrass Zostera marina reveals angiosperm adaptation to the sea.</title>
        <authorList>
            <person name="Olsen J.L."/>
            <person name="Rouze P."/>
            <person name="Verhelst B."/>
            <person name="Lin Y.-C."/>
            <person name="Bayer T."/>
            <person name="Collen J."/>
            <person name="Dattolo E."/>
            <person name="De Paoli E."/>
            <person name="Dittami S."/>
            <person name="Maumus F."/>
            <person name="Michel G."/>
            <person name="Kersting A."/>
            <person name="Lauritano C."/>
            <person name="Lohaus R."/>
            <person name="Toepel M."/>
            <person name="Tonon T."/>
            <person name="Vanneste K."/>
            <person name="Amirebrahimi M."/>
            <person name="Brakel J."/>
            <person name="Bostroem C."/>
            <person name="Chovatia M."/>
            <person name="Grimwood J."/>
            <person name="Jenkins J.W."/>
            <person name="Jueterbock A."/>
            <person name="Mraz A."/>
            <person name="Stam W.T."/>
            <person name="Tice H."/>
            <person name="Bornberg-Bauer E."/>
            <person name="Green P.J."/>
            <person name="Pearson G.A."/>
            <person name="Procaccini G."/>
            <person name="Duarte C.M."/>
            <person name="Schmutz J."/>
            <person name="Reusch T.B.H."/>
            <person name="Van de Peer Y."/>
        </authorList>
    </citation>
    <scope>NUCLEOTIDE SEQUENCE [LARGE SCALE GENOMIC DNA]</scope>
    <source>
        <strain evidence="15">cv. Finnish</strain>
    </source>
</reference>
<evidence type="ECO:0000256" key="6">
    <source>
        <dbReference type="ARBA" id="ARBA00022737"/>
    </source>
</evidence>
<dbReference type="GO" id="GO:0016301">
    <property type="term" value="F:kinase activity"/>
    <property type="evidence" value="ECO:0007669"/>
    <property type="project" value="UniProtKB-KW"/>
</dbReference>
<keyword evidence="6" id="KW-0677">Repeat</keyword>
<evidence type="ECO:0000256" key="4">
    <source>
        <dbReference type="ARBA" id="ARBA00022614"/>
    </source>
</evidence>
<dbReference type="Pfam" id="PF08263">
    <property type="entry name" value="LRRNT_2"/>
    <property type="match status" value="1"/>
</dbReference>
<feature type="domain" description="Leucine-rich repeat-containing N-terminal plant-type" evidence="13">
    <location>
        <begin position="63"/>
        <end position="96"/>
    </location>
</feature>
<keyword evidence="14" id="KW-0418">Kinase</keyword>
<evidence type="ECO:0000256" key="9">
    <source>
        <dbReference type="ARBA" id="ARBA00023316"/>
    </source>
</evidence>
<dbReference type="Gene3D" id="3.80.10.10">
    <property type="entry name" value="Ribonuclease Inhibitor"/>
    <property type="match status" value="2"/>
</dbReference>
<evidence type="ECO:0000256" key="2">
    <source>
        <dbReference type="ARBA" id="ARBA00022512"/>
    </source>
</evidence>
<dbReference type="EMBL" id="LFYR01001529">
    <property type="protein sequence ID" value="KMZ61134.1"/>
    <property type="molecule type" value="Genomic_DNA"/>
</dbReference>
<dbReference type="SUPFAM" id="SSF52058">
    <property type="entry name" value="L domain-like"/>
    <property type="match status" value="1"/>
</dbReference>
<gene>
    <name evidence="14" type="ORF">ZOSMA_54G00650</name>
</gene>
<keyword evidence="9" id="KW-0961">Cell wall biogenesis/degradation</keyword>
<dbReference type="PANTHER" id="PTHR32093">
    <property type="entry name" value="LEUCINE-RICH REPEAT EXTENSIN-LIKE PROTEIN 3-RELATED"/>
    <property type="match status" value="1"/>
</dbReference>
<keyword evidence="14" id="KW-0675">Receptor</keyword>
<dbReference type="InterPro" id="IPR032675">
    <property type="entry name" value="LRR_dom_sf"/>
</dbReference>
<evidence type="ECO:0000256" key="3">
    <source>
        <dbReference type="ARBA" id="ARBA00022525"/>
    </source>
</evidence>
<dbReference type="GO" id="GO:0071555">
    <property type="term" value="P:cell wall organization"/>
    <property type="evidence" value="ECO:0007669"/>
    <property type="project" value="UniProtKB-KW"/>
</dbReference>
<organism evidence="14 15">
    <name type="scientific">Zostera marina</name>
    <name type="common">Eelgrass</name>
    <dbReference type="NCBI Taxonomy" id="29655"/>
    <lineage>
        <taxon>Eukaryota</taxon>
        <taxon>Viridiplantae</taxon>
        <taxon>Streptophyta</taxon>
        <taxon>Embryophyta</taxon>
        <taxon>Tracheophyta</taxon>
        <taxon>Spermatophyta</taxon>
        <taxon>Magnoliopsida</taxon>
        <taxon>Liliopsida</taxon>
        <taxon>Zosteraceae</taxon>
        <taxon>Zostera</taxon>
    </lineage>
</organism>
<keyword evidence="7" id="KW-0325">Glycoprotein</keyword>
<dbReference type="Pfam" id="PF13855">
    <property type="entry name" value="LRR_8"/>
    <property type="match status" value="1"/>
</dbReference>
<proteinExistence type="predicted"/>
<evidence type="ECO:0000256" key="5">
    <source>
        <dbReference type="ARBA" id="ARBA00022729"/>
    </source>
</evidence>
<dbReference type="InterPro" id="IPR051582">
    <property type="entry name" value="LRR_extensin-like_regulator"/>
</dbReference>
<keyword evidence="4" id="KW-0433">Leucine-rich repeat</keyword>
<evidence type="ECO:0000313" key="15">
    <source>
        <dbReference type="Proteomes" id="UP000036987"/>
    </source>
</evidence>
<feature type="compositionally biased region" description="Basic and acidic residues" evidence="11">
    <location>
        <begin position="408"/>
        <end position="421"/>
    </location>
</feature>
<protein>
    <recommendedName>
        <fullName evidence="10">Cell wall hydroxyproline-rich glycoprotein</fullName>
    </recommendedName>
</protein>
<keyword evidence="5 12" id="KW-0732">Signal</keyword>
<feature type="signal peptide" evidence="12">
    <location>
        <begin position="1"/>
        <end position="16"/>
    </location>
</feature>
<evidence type="ECO:0000256" key="7">
    <source>
        <dbReference type="ARBA" id="ARBA00023180"/>
    </source>
</evidence>
<keyword evidence="3" id="KW-0964">Secreted</keyword>